<reference evidence="1 2" key="1">
    <citation type="submission" date="2019-05" db="EMBL/GenBank/DDBJ databases">
        <title>Another draft genome of Portunus trituberculatus and its Hox gene families provides insights of decapod evolution.</title>
        <authorList>
            <person name="Jeong J.-H."/>
            <person name="Song I."/>
            <person name="Kim S."/>
            <person name="Choi T."/>
            <person name="Kim D."/>
            <person name="Ryu S."/>
            <person name="Kim W."/>
        </authorList>
    </citation>
    <scope>NUCLEOTIDE SEQUENCE [LARGE SCALE GENOMIC DNA]</scope>
    <source>
        <tissue evidence="1">Muscle</tissue>
    </source>
</reference>
<dbReference type="EMBL" id="VSRR010050350">
    <property type="protein sequence ID" value="MPC79138.1"/>
    <property type="molecule type" value="Genomic_DNA"/>
</dbReference>
<name>A0A5B7IE35_PORTR</name>
<proteinExistence type="predicted"/>
<keyword evidence="2" id="KW-1185">Reference proteome</keyword>
<comment type="caution">
    <text evidence="1">The sequence shown here is derived from an EMBL/GenBank/DDBJ whole genome shotgun (WGS) entry which is preliminary data.</text>
</comment>
<evidence type="ECO:0000313" key="2">
    <source>
        <dbReference type="Proteomes" id="UP000324222"/>
    </source>
</evidence>
<sequence length="187" mass="21045">MTTGVEPCNASVNEQQQYPEQTGVLHIPAEEKMRKLSEGWKQKEKQVTEDAIETKSEKLPGMLVMRRQALKCVYKFMDEDAITTLHAKLKTKEDDIPGHGYVKNVQESWEIIHFQRELAEYESVTVSVSLLTMVLQKQTAVVSWSLAASRVAVMLLSNCQGAVDWCVCRPRILGRIYGFNGQAGGID</sequence>
<gene>
    <name evidence="1" type="ORF">E2C01_073651</name>
</gene>
<dbReference type="AlphaFoldDB" id="A0A5B7IE35"/>
<protein>
    <submittedName>
        <fullName evidence="1">Uncharacterized protein</fullName>
    </submittedName>
</protein>
<accession>A0A5B7IE35</accession>
<organism evidence="1 2">
    <name type="scientific">Portunus trituberculatus</name>
    <name type="common">Swimming crab</name>
    <name type="synonym">Neptunus trituberculatus</name>
    <dbReference type="NCBI Taxonomy" id="210409"/>
    <lineage>
        <taxon>Eukaryota</taxon>
        <taxon>Metazoa</taxon>
        <taxon>Ecdysozoa</taxon>
        <taxon>Arthropoda</taxon>
        <taxon>Crustacea</taxon>
        <taxon>Multicrustacea</taxon>
        <taxon>Malacostraca</taxon>
        <taxon>Eumalacostraca</taxon>
        <taxon>Eucarida</taxon>
        <taxon>Decapoda</taxon>
        <taxon>Pleocyemata</taxon>
        <taxon>Brachyura</taxon>
        <taxon>Eubrachyura</taxon>
        <taxon>Portunoidea</taxon>
        <taxon>Portunidae</taxon>
        <taxon>Portuninae</taxon>
        <taxon>Portunus</taxon>
    </lineage>
</organism>
<dbReference type="Proteomes" id="UP000324222">
    <property type="component" value="Unassembled WGS sequence"/>
</dbReference>
<evidence type="ECO:0000313" key="1">
    <source>
        <dbReference type="EMBL" id="MPC79138.1"/>
    </source>
</evidence>